<feature type="domain" description="DNA2/NAM7 helicase helicase" evidence="7">
    <location>
        <begin position="153"/>
        <end position="373"/>
    </location>
</feature>
<dbReference type="RefSeq" id="WP_078666553.1">
    <property type="nucleotide sequence ID" value="NZ_FUXM01000050.1"/>
</dbReference>
<dbReference type="AlphaFoldDB" id="A0A1T4SBW9"/>
<dbReference type="InterPro" id="IPR027417">
    <property type="entry name" value="P-loop_NTPase"/>
</dbReference>
<keyword evidence="3" id="KW-0378">Hydrolase</keyword>
<dbReference type="GO" id="GO:0005524">
    <property type="term" value="F:ATP binding"/>
    <property type="evidence" value="ECO:0007669"/>
    <property type="project" value="UniProtKB-KW"/>
</dbReference>
<reference evidence="10" key="1">
    <citation type="submission" date="2017-02" db="EMBL/GenBank/DDBJ databases">
        <authorList>
            <person name="Varghese N."/>
            <person name="Submissions S."/>
        </authorList>
    </citation>
    <scope>NUCLEOTIDE SEQUENCE [LARGE SCALE GENOMIC DNA]</scope>
    <source>
        <strain evidence="10">DSM 16521</strain>
    </source>
</reference>
<keyword evidence="2" id="KW-0547">Nucleotide-binding</keyword>
<dbReference type="CDD" id="cd18808">
    <property type="entry name" value="SF1_C_Upf1"/>
    <property type="match status" value="1"/>
</dbReference>
<evidence type="ECO:0000256" key="3">
    <source>
        <dbReference type="ARBA" id="ARBA00022801"/>
    </source>
</evidence>
<evidence type="ECO:0000313" key="9">
    <source>
        <dbReference type="EMBL" id="SKA25723.1"/>
    </source>
</evidence>
<proteinExistence type="inferred from homology"/>
<feature type="domain" description="DNA2/NAM7 helicase-like C-terminal" evidence="8">
    <location>
        <begin position="397"/>
        <end position="590"/>
    </location>
</feature>
<evidence type="ECO:0000256" key="1">
    <source>
        <dbReference type="ARBA" id="ARBA00007913"/>
    </source>
</evidence>
<accession>A0A1T4SBW9</accession>
<dbReference type="GO" id="GO:0043139">
    <property type="term" value="F:5'-3' DNA helicase activity"/>
    <property type="evidence" value="ECO:0007669"/>
    <property type="project" value="TreeGrafter"/>
</dbReference>
<evidence type="ECO:0000313" key="10">
    <source>
        <dbReference type="Proteomes" id="UP000189933"/>
    </source>
</evidence>
<sequence length="869" mass="99436">MSDFRKDVYEMIKALDLEISQLQQKGAKYRINDGQFLKETNQCYTYQFLLADEITLPDGSPVRLVYKNKTVYGEVLAIEGFDITIELSDYIGDVVEEAELYCEPWNILKELKNRLQNIINSKKNGLCRLVLYGDGKNILDNDIYQNLQFKNVQTELAARAYYNKTTYIWGPPGTGKTYNLAKVTDYCISKNCTVLLLSHSNAAVDGLVYKIYEQQKNVWTPGKIVRFGVPKLPELLKGDAIITASQLVEHKYPKLKKEKEKLFHEQQYLRKKVKSGNATKDEKEKLAIIEDKLKEIRKNIRLLEDEYINKAQVLGVTLSKAALNSLIYNRKFDVVIVDEASMAYIPYVVFAASLAKKSVVVCGDFKQLPPIAIGQHELIERWLKRDIFEQAGIVKALKEKGKHPNMVMLVEQRRMHKDIAYFASKNFYDDKLANHRSVKSKQSIANSKPFPGNALVLIDLDNLGAYGFREWDKVSRFNVFSAFLSIFLIIKATKEQNISIGYISPFNAQARLVSALLLDLLPDIQQDKGKRIIAATVHKFQGSERDIIIYDVVESFPQKKASILINGHETDRLVNVAVTRARGKLINIADTNFLRSQLNQNNPTLKLIFYIMKNGEVINWLNIKEILKGEQIQGIEWYIDTKEEVWIKEIMKAKNEIIISLPNPNTLKENLRVVLEDLEKKLSIYILTNEPEKITGIKFINIQRDCVASFIIIDRKIIIYGAPKLHPTKLVIKACSPRAAKLLVNFLGIYDNNFSVQREIAVTKEGALARELVVKPAYSLKKYVEIWANCSQCGKQVIPQLIYNNKIVLVCTFCGKHNKITVRLLKKYLEHTNLKCKTCLSFFEAKKGKFGPYLECRGCGKRLDINSLW</sequence>
<dbReference type="Pfam" id="PF13086">
    <property type="entry name" value="AAA_11"/>
    <property type="match status" value="1"/>
</dbReference>
<evidence type="ECO:0000259" key="8">
    <source>
        <dbReference type="Pfam" id="PF13087"/>
    </source>
</evidence>
<dbReference type="PANTHER" id="PTHR43788">
    <property type="entry name" value="DNA2/NAM7 HELICASE FAMILY MEMBER"/>
    <property type="match status" value="1"/>
</dbReference>
<name>A0A1T4SBW9_9FIRM</name>
<evidence type="ECO:0000256" key="6">
    <source>
        <dbReference type="SAM" id="Coils"/>
    </source>
</evidence>
<dbReference type="OrthoDB" id="9757917at2"/>
<keyword evidence="6" id="KW-0175">Coiled coil</keyword>
<dbReference type="SUPFAM" id="SSF52540">
    <property type="entry name" value="P-loop containing nucleoside triphosphate hydrolases"/>
    <property type="match status" value="1"/>
</dbReference>
<organism evidence="9 10">
    <name type="scientific">Carboxydocella sporoproducens DSM 16521</name>
    <dbReference type="NCBI Taxonomy" id="1121270"/>
    <lineage>
        <taxon>Bacteria</taxon>
        <taxon>Bacillati</taxon>
        <taxon>Bacillota</taxon>
        <taxon>Clostridia</taxon>
        <taxon>Eubacteriales</taxon>
        <taxon>Clostridiales Family XVI. Incertae Sedis</taxon>
        <taxon>Carboxydocella</taxon>
    </lineage>
</organism>
<dbReference type="Gene3D" id="3.40.50.300">
    <property type="entry name" value="P-loop containing nucleotide triphosphate hydrolases"/>
    <property type="match status" value="2"/>
</dbReference>
<dbReference type="EMBL" id="FUXM01000050">
    <property type="protein sequence ID" value="SKA25723.1"/>
    <property type="molecule type" value="Genomic_DNA"/>
</dbReference>
<evidence type="ECO:0000256" key="4">
    <source>
        <dbReference type="ARBA" id="ARBA00022806"/>
    </source>
</evidence>
<dbReference type="InterPro" id="IPR047187">
    <property type="entry name" value="SF1_C_Upf1"/>
</dbReference>
<keyword evidence="4" id="KW-0347">Helicase</keyword>
<dbReference type="InterPro" id="IPR041677">
    <property type="entry name" value="DNA2/NAM7_AAA_11"/>
</dbReference>
<dbReference type="Proteomes" id="UP000189933">
    <property type="component" value="Unassembled WGS sequence"/>
</dbReference>
<feature type="coiled-coil region" evidence="6">
    <location>
        <begin position="279"/>
        <end position="306"/>
    </location>
</feature>
<keyword evidence="10" id="KW-1185">Reference proteome</keyword>
<protein>
    <submittedName>
        <fullName evidence="9">AAA domain-containing protein</fullName>
    </submittedName>
</protein>
<dbReference type="Pfam" id="PF13087">
    <property type="entry name" value="AAA_12"/>
    <property type="match status" value="1"/>
</dbReference>
<dbReference type="InterPro" id="IPR050534">
    <property type="entry name" value="Coronavir_polyprotein_1ab"/>
</dbReference>
<evidence type="ECO:0000256" key="5">
    <source>
        <dbReference type="ARBA" id="ARBA00022840"/>
    </source>
</evidence>
<dbReference type="InterPro" id="IPR041679">
    <property type="entry name" value="DNA2/NAM7-like_C"/>
</dbReference>
<evidence type="ECO:0000256" key="2">
    <source>
        <dbReference type="ARBA" id="ARBA00022741"/>
    </source>
</evidence>
<evidence type="ECO:0000259" key="7">
    <source>
        <dbReference type="Pfam" id="PF13086"/>
    </source>
</evidence>
<keyword evidence="5" id="KW-0067">ATP-binding</keyword>
<gene>
    <name evidence="9" type="ORF">SAMN02745885_02587</name>
</gene>
<comment type="similarity">
    <text evidence="1">Belongs to the DNA2/NAM7 helicase family.</text>
</comment>
<dbReference type="GO" id="GO:0016787">
    <property type="term" value="F:hydrolase activity"/>
    <property type="evidence" value="ECO:0007669"/>
    <property type="project" value="UniProtKB-KW"/>
</dbReference>
<dbReference type="PANTHER" id="PTHR43788:SF8">
    <property type="entry name" value="DNA-BINDING PROTEIN SMUBP-2"/>
    <property type="match status" value="1"/>
</dbReference>